<reference evidence="1" key="2">
    <citation type="submission" date="2022-05" db="EMBL/GenBank/DDBJ databases">
        <authorList>
            <person name="Kim J.-S."/>
            <person name="Lee K."/>
            <person name="Suh M."/>
            <person name="Eom M."/>
            <person name="Kim J.-S."/>
            <person name="Kim D.-S."/>
            <person name="Ko S.-H."/>
            <person name="Shin Y."/>
            <person name="Lee J.-S."/>
        </authorList>
    </citation>
    <scope>NUCLEOTIDE SEQUENCE</scope>
    <source>
        <strain evidence="1">N237</strain>
    </source>
</reference>
<sequence>MPTNAVEASARLFTRAPQHRLPRNGDPGYVDVAPLAVVPPHPSPGDFYSVELPAAPITWPDATHPLTFGFWAARDDGGWYEALSSPAPFAGRAGATPETDVRAWFCDFNGGGPGPSHPYLMLDELYLNTGALLDDPDFVTDVTDPSLNTQANTDGWIATDHGLTLRAAASFGGVQPYEFYGWQIIGSGVSVPLADRTRLDVSAGAYGIALAVYASPTVTTIPDLRYRFRDVSTDEAVLLMAAVRNGLGAGPIGQVLSQLASDELIRSMTASMTADNAVAVGQILDQDAAAAMNAALKALTSTK</sequence>
<proteinExistence type="predicted"/>
<name>A0ABY4QVU2_9ACTN</name>
<gene>
    <name evidence="1" type="ORF">M6D93_15135</name>
</gene>
<keyword evidence="2" id="KW-1185">Reference proteome</keyword>
<reference evidence="1" key="1">
    <citation type="journal article" date="2018" name="Int. J. Syst. Evol. Microbiol.">
        <title>Jatrophihabitans telluris sp. nov., isolated from sediment soil of lava forest wetlands and the emended description of the genus Jatrophihabitans.</title>
        <authorList>
            <person name="Lee K.C."/>
            <person name="Suh M.K."/>
            <person name="Eom M.K."/>
            <person name="Kim K.K."/>
            <person name="Kim J.S."/>
            <person name="Kim D.S."/>
            <person name="Ko S.H."/>
            <person name="Shin Y.K."/>
            <person name="Lee J.S."/>
        </authorList>
    </citation>
    <scope>NUCLEOTIDE SEQUENCE</scope>
    <source>
        <strain evidence="1">N237</strain>
    </source>
</reference>
<evidence type="ECO:0000313" key="1">
    <source>
        <dbReference type="EMBL" id="UQX87625.1"/>
    </source>
</evidence>
<accession>A0ABY4QVU2</accession>
<protein>
    <submittedName>
        <fullName evidence="1">Uncharacterized protein</fullName>
    </submittedName>
</protein>
<dbReference type="EMBL" id="CP097332">
    <property type="protein sequence ID" value="UQX87625.1"/>
    <property type="molecule type" value="Genomic_DNA"/>
</dbReference>
<dbReference type="RefSeq" id="WP_249770329.1">
    <property type="nucleotide sequence ID" value="NZ_CP097332.1"/>
</dbReference>
<evidence type="ECO:0000313" key="2">
    <source>
        <dbReference type="Proteomes" id="UP001056336"/>
    </source>
</evidence>
<dbReference type="Proteomes" id="UP001056336">
    <property type="component" value="Chromosome"/>
</dbReference>
<organism evidence="1 2">
    <name type="scientific">Jatrophihabitans telluris</name>
    <dbReference type="NCBI Taxonomy" id="2038343"/>
    <lineage>
        <taxon>Bacteria</taxon>
        <taxon>Bacillati</taxon>
        <taxon>Actinomycetota</taxon>
        <taxon>Actinomycetes</taxon>
        <taxon>Jatrophihabitantales</taxon>
        <taxon>Jatrophihabitantaceae</taxon>
        <taxon>Jatrophihabitans</taxon>
    </lineage>
</organism>